<keyword evidence="11" id="KW-0511">Multifunctional enzyme</keyword>
<dbReference type="InterPro" id="IPR016193">
    <property type="entry name" value="Cytidine_deaminase-like"/>
</dbReference>
<dbReference type="EC" id="3.5.4.26" evidence="14"/>
<feature type="active site" description="Proton donor" evidence="15">
    <location>
        <position position="58"/>
    </location>
</feature>
<dbReference type="CDD" id="cd01284">
    <property type="entry name" value="Riboflavin_deaminase-reductase"/>
    <property type="match status" value="1"/>
</dbReference>
<name>A0A5Q2FDC2_9ACTN</name>
<dbReference type="RefSeq" id="WP_153573471.1">
    <property type="nucleotide sequence ID" value="NZ_CP045725.1"/>
</dbReference>
<feature type="binding site" evidence="16">
    <location>
        <position position="189"/>
    </location>
    <ligand>
        <name>substrate</name>
    </ligand>
</feature>
<dbReference type="AlphaFoldDB" id="A0A5Q2FDC2"/>
<comment type="catalytic activity">
    <reaction evidence="13 14">
        <text>2,5-diamino-6-hydroxy-4-(5-phosphoribosylamino)-pyrimidine + H2O + H(+) = 5-amino-6-(5-phospho-D-ribosylamino)uracil + NH4(+)</text>
        <dbReference type="Rhea" id="RHEA:21868"/>
        <dbReference type="ChEBI" id="CHEBI:15377"/>
        <dbReference type="ChEBI" id="CHEBI:15378"/>
        <dbReference type="ChEBI" id="CHEBI:28938"/>
        <dbReference type="ChEBI" id="CHEBI:58453"/>
        <dbReference type="ChEBI" id="CHEBI:58614"/>
        <dbReference type="EC" id="3.5.4.26"/>
    </reaction>
</comment>
<keyword evidence="10 14" id="KW-0560">Oxidoreductase</keyword>
<comment type="catalytic activity">
    <reaction evidence="12 14">
        <text>5-amino-6-(5-phospho-D-ribitylamino)uracil + NADP(+) = 5-amino-6-(5-phospho-D-ribosylamino)uracil + NADPH + H(+)</text>
        <dbReference type="Rhea" id="RHEA:17845"/>
        <dbReference type="ChEBI" id="CHEBI:15378"/>
        <dbReference type="ChEBI" id="CHEBI:57783"/>
        <dbReference type="ChEBI" id="CHEBI:58349"/>
        <dbReference type="ChEBI" id="CHEBI:58421"/>
        <dbReference type="ChEBI" id="CHEBI:58453"/>
        <dbReference type="EC" id="1.1.1.193"/>
    </reaction>
</comment>
<evidence type="ECO:0000256" key="7">
    <source>
        <dbReference type="ARBA" id="ARBA00022723"/>
    </source>
</evidence>
<evidence type="ECO:0000256" key="12">
    <source>
        <dbReference type="ARBA" id="ARBA00049861"/>
    </source>
</evidence>
<comment type="pathway">
    <text evidence="2 14">Cofactor biosynthesis; riboflavin biosynthesis; 5-amino-6-(D-ribitylamino)uracil from GTP: step 2/4.</text>
</comment>
<comment type="similarity">
    <text evidence="5 14">In the C-terminal section; belongs to the HTP reductase family.</text>
</comment>
<evidence type="ECO:0000256" key="4">
    <source>
        <dbReference type="ARBA" id="ARBA00005259"/>
    </source>
</evidence>
<evidence type="ECO:0000256" key="3">
    <source>
        <dbReference type="ARBA" id="ARBA00004910"/>
    </source>
</evidence>
<evidence type="ECO:0000256" key="5">
    <source>
        <dbReference type="ARBA" id="ARBA00007417"/>
    </source>
</evidence>
<feature type="binding site" evidence="16">
    <location>
        <position position="205"/>
    </location>
    <ligand>
        <name>NADP(+)</name>
        <dbReference type="ChEBI" id="CHEBI:58349"/>
    </ligand>
</feature>
<dbReference type="PROSITE" id="PS51747">
    <property type="entry name" value="CYT_DCMP_DEAMINASES_2"/>
    <property type="match status" value="1"/>
</dbReference>
<dbReference type="GO" id="GO:0008835">
    <property type="term" value="F:diaminohydroxyphosphoribosylaminopyrimidine deaminase activity"/>
    <property type="evidence" value="ECO:0007669"/>
    <property type="project" value="UniProtKB-EC"/>
</dbReference>
<dbReference type="GO" id="GO:0009231">
    <property type="term" value="P:riboflavin biosynthetic process"/>
    <property type="evidence" value="ECO:0007669"/>
    <property type="project" value="UniProtKB-UniPathway"/>
</dbReference>
<evidence type="ECO:0000256" key="9">
    <source>
        <dbReference type="ARBA" id="ARBA00022857"/>
    </source>
</evidence>
<dbReference type="InterPro" id="IPR050765">
    <property type="entry name" value="Riboflavin_Biosynth_HTPR"/>
</dbReference>
<keyword evidence="6 14" id="KW-0686">Riboflavin biosynthesis</keyword>
<accession>A0A5Q2FDC2</accession>
<gene>
    <name evidence="19" type="primary">ribD</name>
    <name evidence="19" type="ORF">Rai3103_16435</name>
</gene>
<feature type="binding site" evidence="16">
    <location>
        <position position="159"/>
    </location>
    <ligand>
        <name>NADP(+)</name>
        <dbReference type="ChEBI" id="CHEBI:58349"/>
    </ligand>
</feature>
<organism evidence="19 20">
    <name type="scientific">Raineyella fluvialis</name>
    <dbReference type="NCBI Taxonomy" id="2662261"/>
    <lineage>
        <taxon>Bacteria</taxon>
        <taxon>Bacillati</taxon>
        <taxon>Actinomycetota</taxon>
        <taxon>Actinomycetes</taxon>
        <taxon>Propionibacteriales</taxon>
        <taxon>Propionibacteriaceae</taxon>
        <taxon>Raineyella</taxon>
    </lineage>
</organism>
<dbReference type="SUPFAM" id="SSF53597">
    <property type="entry name" value="Dihydrofolate reductase-like"/>
    <property type="match status" value="1"/>
</dbReference>
<evidence type="ECO:0000313" key="20">
    <source>
        <dbReference type="Proteomes" id="UP000386847"/>
    </source>
</evidence>
<dbReference type="InterPro" id="IPR002125">
    <property type="entry name" value="CMP_dCMP_dom"/>
</dbReference>
<dbReference type="Proteomes" id="UP000386847">
    <property type="component" value="Chromosome"/>
</dbReference>
<dbReference type="PIRSF" id="PIRSF006769">
    <property type="entry name" value="RibD"/>
    <property type="match status" value="1"/>
</dbReference>
<evidence type="ECO:0000313" key="19">
    <source>
        <dbReference type="EMBL" id="QGF24942.1"/>
    </source>
</evidence>
<feature type="binding site" evidence="16">
    <location>
        <position position="175"/>
    </location>
    <ligand>
        <name>NADP(+)</name>
        <dbReference type="ChEBI" id="CHEBI:58349"/>
    </ligand>
</feature>
<keyword evidence="14 19" id="KW-0378">Hydrolase</keyword>
<dbReference type="GO" id="GO:0008270">
    <property type="term" value="F:zinc ion binding"/>
    <property type="evidence" value="ECO:0007669"/>
    <property type="project" value="InterPro"/>
</dbReference>
<dbReference type="GO" id="GO:0008703">
    <property type="term" value="F:5-amino-6-(5-phosphoribosylamino)uracil reductase activity"/>
    <property type="evidence" value="ECO:0007669"/>
    <property type="project" value="UniProtKB-EC"/>
</dbReference>
<comment type="similarity">
    <text evidence="4 14">In the N-terminal section; belongs to the cytidine and deoxycytidylate deaminase family.</text>
</comment>
<dbReference type="Pfam" id="PF01872">
    <property type="entry name" value="RibD_C"/>
    <property type="match status" value="1"/>
</dbReference>
<dbReference type="Pfam" id="PF00383">
    <property type="entry name" value="dCMP_cyt_deam_1"/>
    <property type="match status" value="1"/>
</dbReference>
<evidence type="ECO:0000256" key="1">
    <source>
        <dbReference type="ARBA" id="ARBA00002151"/>
    </source>
</evidence>
<evidence type="ECO:0000256" key="13">
    <source>
        <dbReference type="ARBA" id="ARBA00049886"/>
    </source>
</evidence>
<reference evidence="19 20" key="1">
    <citation type="submission" date="2019-10" db="EMBL/GenBank/DDBJ databases">
        <title>Genomic analysis of Raineyella sp. CBA3103.</title>
        <authorList>
            <person name="Roh S.W."/>
        </authorList>
    </citation>
    <scope>NUCLEOTIDE SEQUENCE [LARGE SCALE GENOMIC DNA]</scope>
    <source>
        <strain evidence="19 20">CBA3103</strain>
    </source>
</reference>
<feature type="binding site" evidence="17">
    <location>
        <position position="90"/>
    </location>
    <ligand>
        <name>Zn(2+)</name>
        <dbReference type="ChEBI" id="CHEBI:29105"/>
        <note>catalytic</note>
    </ligand>
</feature>
<feature type="domain" description="CMP/dCMP-type deaminase" evidence="18">
    <location>
        <begin position="7"/>
        <end position="128"/>
    </location>
</feature>
<keyword evidence="20" id="KW-1185">Reference proteome</keyword>
<proteinExistence type="inferred from homology"/>
<feature type="binding site" evidence="17">
    <location>
        <position position="56"/>
    </location>
    <ligand>
        <name>Zn(2+)</name>
        <dbReference type="ChEBI" id="CHEBI:29105"/>
        <note>catalytic</note>
    </ligand>
</feature>
<evidence type="ECO:0000256" key="6">
    <source>
        <dbReference type="ARBA" id="ARBA00022619"/>
    </source>
</evidence>
<dbReference type="PROSITE" id="PS00903">
    <property type="entry name" value="CYT_DCMP_DEAMINASES_1"/>
    <property type="match status" value="1"/>
</dbReference>
<dbReference type="KEGG" id="rain:Rai3103_16435"/>
<keyword evidence="7 14" id="KW-0479">Metal-binding</keyword>
<evidence type="ECO:0000256" key="8">
    <source>
        <dbReference type="ARBA" id="ARBA00022833"/>
    </source>
</evidence>
<evidence type="ECO:0000256" key="10">
    <source>
        <dbReference type="ARBA" id="ARBA00023002"/>
    </source>
</evidence>
<evidence type="ECO:0000256" key="2">
    <source>
        <dbReference type="ARBA" id="ARBA00004882"/>
    </source>
</evidence>
<keyword evidence="8 14" id="KW-0862">Zinc</keyword>
<dbReference type="EMBL" id="CP045725">
    <property type="protein sequence ID" value="QGF24942.1"/>
    <property type="molecule type" value="Genomic_DNA"/>
</dbReference>
<dbReference type="SUPFAM" id="SSF53927">
    <property type="entry name" value="Cytidine deaminase-like"/>
    <property type="match status" value="1"/>
</dbReference>
<dbReference type="PANTHER" id="PTHR38011:SF7">
    <property type="entry name" value="2,5-DIAMINO-6-RIBOSYLAMINO-4(3H)-PYRIMIDINONE 5'-PHOSPHATE REDUCTASE"/>
    <property type="match status" value="1"/>
</dbReference>
<feature type="binding site" evidence="16">
    <location>
        <position position="209"/>
    </location>
    <ligand>
        <name>substrate</name>
    </ligand>
</feature>
<feature type="binding site" evidence="16">
    <location>
        <position position="173"/>
    </location>
    <ligand>
        <name>substrate</name>
    </ligand>
</feature>
<dbReference type="UniPathway" id="UPA00275">
    <property type="reaction ID" value="UER00401"/>
</dbReference>
<feature type="binding site" evidence="17">
    <location>
        <position position="81"/>
    </location>
    <ligand>
        <name>Zn(2+)</name>
        <dbReference type="ChEBI" id="CHEBI:29105"/>
        <note>catalytic</note>
    </ligand>
</feature>
<protein>
    <recommendedName>
        <fullName evidence="14">Riboflavin biosynthesis protein RibD</fullName>
    </recommendedName>
    <domain>
        <recommendedName>
            <fullName evidence="14">Diaminohydroxyphosphoribosylaminopyrimidine deaminase</fullName>
            <shortName evidence="14">DRAP deaminase</shortName>
            <ecNumber evidence="14">3.5.4.26</ecNumber>
        </recommendedName>
        <alternativeName>
            <fullName evidence="14">Riboflavin-specific deaminase</fullName>
        </alternativeName>
    </domain>
    <domain>
        <recommendedName>
            <fullName evidence="14">5-amino-6-(5-phosphoribosylamino)uracil reductase</fullName>
            <ecNumber evidence="14">1.1.1.193</ecNumber>
        </recommendedName>
        <alternativeName>
            <fullName evidence="14">HTP reductase</fullName>
        </alternativeName>
    </domain>
</protein>
<feature type="binding site" evidence="16">
    <location>
        <position position="272"/>
    </location>
    <ligand>
        <name>substrate</name>
    </ligand>
</feature>
<dbReference type="InterPro" id="IPR016192">
    <property type="entry name" value="APOBEC/CMP_deaminase_Zn-bd"/>
</dbReference>
<dbReference type="NCBIfam" id="TIGR00326">
    <property type="entry name" value="eubact_ribD"/>
    <property type="match status" value="1"/>
</dbReference>
<dbReference type="EC" id="1.1.1.193" evidence="14"/>
<sequence length="343" mass="35592">MNRPDAERDLTLLRRAIALALNSPLPDPNPRVGAVLVSPDGIVVGEGWHHGAGTPHAEIEALRVAGDAARGATAYVSLEPCNHTGRTGPCAVALAEAGVARVVFAQPDPNPTAAGGGDTLREAGIEVAGGLLATEAEAVNRIWTRALRLGRPYVTWKVAATLDGRTSAADGSSQWITSPDARADVHRLRALCDAIVVGTGTALADDPRLTVRDSQGTPAPRQPLRVVLGDRPVPAHAQLRSSEAQTLFLTGHDPAAALAELHRAGIRHVWLEGGATLAAAFLRDGLVDEVVAYLAPALLGAGRPMIGDLGIGTLADALHLDLVDVTRVGPDVRMILAPAGREA</sequence>
<evidence type="ECO:0000256" key="11">
    <source>
        <dbReference type="ARBA" id="ARBA00023268"/>
    </source>
</evidence>
<keyword evidence="9 14" id="KW-0521">NADP</keyword>
<evidence type="ECO:0000256" key="17">
    <source>
        <dbReference type="PIRSR" id="PIRSR006769-3"/>
    </source>
</evidence>
<evidence type="ECO:0000256" key="14">
    <source>
        <dbReference type="PIRNR" id="PIRNR006769"/>
    </source>
</evidence>
<comment type="cofactor">
    <cofactor evidence="14 17">
        <name>Zn(2+)</name>
        <dbReference type="ChEBI" id="CHEBI:29105"/>
    </cofactor>
    <text evidence="14 17">Binds 1 zinc ion.</text>
</comment>
<feature type="binding site" evidence="16">
    <location>
        <begin position="274"/>
        <end position="280"/>
    </location>
    <ligand>
        <name>NADP(+)</name>
        <dbReference type="ChEBI" id="CHEBI:58349"/>
    </ligand>
</feature>
<feature type="binding site" evidence="16">
    <location>
        <position position="212"/>
    </location>
    <ligand>
        <name>substrate</name>
    </ligand>
</feature>
<dbReference type="Gene3D" id="3.40.140.10">
    <property type="entry name" value="Cytidine Deaminase, domain 2"/>
    <property type="match status" value="1"/>
</dbReference>
<comment type="pathway">
    <text evidence="3 14">Cofactor biosynthesis; riboflavin biosynthesis; 5-amino-6-(D-ribitylamino)uracil from GTP: step 3/4.</text>
</comment>
<dbReference type="InterPro" id="IPR024072">
    <property type="entry name" value="DHFR-like_dom_sf"/>
</dbReference>
<dbReference type="InterPro" id="IPR002734">
    <property type="entry name" value="RibDG_C"/>
</dbReference>
<evidence type="ECO:0000256" key="16">
    <source>
        <dbReference type="PIRSR" id="PIRSR006769-2"/>
    </source>
</evidence>
<dbReference type="InterPro" id="IPR004794">
    <property type="entry name" value="Eubact_RibD"/>
</dbReference>
<evidence type="ECO:0000256" key="15">
    <source>
        <dbReference type="PIRSR" id="PIRSR006769-1"/>
    </source>
</evidence>
<comment type="function">
    <text evidence="1 14">Converts 2,5-diamino-6-(ribosylamino)-4(3h)-pyrimidinone 5'-phosphate into 5-amino-6-(ribosylamino)-2,4(1h,3h)-pyrimidinedione 5'-phosphate.</text>
</comment>
<dbReference type="Gene3D" id="3.40.430.10">
    <property type="entry name" value="Dihydrofolate Reductase, subunit A"/>
    <property type="match status" value="2"/>
</dbReference>
<feature type="binding site" evidence="16">
    <location>
        <position position="201"/>
    </location>
    <ligand>
        <name>NADP(+)</name>
        <dbReference type="ChEBI" id="CHEBI:58349"/>
    </ligand>
</feature>
<dbReference type="PANTHER" id="PTHR38011">
    <property type="entry name" value="DIHYDROFOLATE REDUCTASE FAMILY PROTEIN (AFU_ORTHOLOGUE AFUA_8G06820)"/>
    <property type="match status" value="1"/>
</dbReference>
<evidence type="ECO:0000259" key="18">
    <source>
        <dbReference type="PROSITE" id="PS51747"/>
    </source>
</evidence>